<keyword evidence="4 6" id="KW-1133">Transmembrane helix</keyword>
<dbReference type="EMBL" id="JADQDC010000001">
    <property type="protein sequence ID" value="MBF9149657.1"/>
    <property type="molecule type" value="Genomic_DNA"/>
</dbReference>
<comment type="caution">
    <text evidence="7">The sequence shown here is derived from an EMBL/GenBank/DDBJ whole genome shotgun (WGS) entry which is preliminary data.</text>
</comment>
<keyword evidence="5 6" id="KW-0472">Membrane</keyword>
<evidence type="ECO:0000256" key="1">
    <source>
        <dbReference type="ARBA" id="ARBA00004651"/>
    </source>
</evidence>
<feature type="transmembrane region" description="Helical" evidence="6">
    <location>
        <begin position="120"/>
        <end position="141"/>
    </location>
</feature>
<feature type="transmembrane region" description="Helical" evidence="6">
    <location>
        <begin position="223"/>
        <end position="246"/>
    </location>
</feature>
<evidence type="ECO:0000313" key="8">
    <source>
        <dbReference type="Proteomes" id="UP000600799"/>
    </source>
</evidence>
<dbReference type="RefSeq" id="WP_196274024.1">
    <property type="nucleotide sequence ID" value="NZ_JADQDC010000001.1"/>
</dbReference>
<dbReference type="InterPro" id="IPR050833">
    <property type="entry name" value="Poly_Biosynth_Transport"/>
</dbReference>
<evidence type="ECO:0000256" key="6">
    <source>
        <dbReference type="SAM" id="Phobius"/>
    </source>
</evidence>
<feature type="transmembrane region" description="Helical" evidence="6">
    <location>
        <begin position="335"/>
        <end position="358"/>
    </location>
</feature>
<comment type="subcellular location">
    <subcellularLocation>
        <location evidence="1">Cell membrane</location>
        <topology evidence="1">Multi-pass membrane protein</topology>
    </subcellularLocation>
</comment>
<dbReference type="PANTHER" id="PTHR30250">
    <property type="entry name" value="PST FAMILY PREDICTED COLANIC ACID TRANSPORTER"/>
    <property type="match status" value="1"/>
</dbReference>
<accession>A0ABS0HBJ2</accession>
<evidence type="ECO:0000256" key="2">
    <source>
        <dbReference type="ARBA" id="ARBA00022475"/>
    </source>
</evidence>
<gene>
    <name evidence="7" type="ORF">I2488_01435</name>
</gene>
<dbReference type="Proteomes" id="UP000600799">
    <property type="component" value="Unassembled WGS sequence"/>
</dbReference>
<feature type="transmembrane region" description="Helical" evidence="6">
    <location>
        <begin position="153"/>
        <end position="174"/>
    </location>
</feature>
<keyword evidence="8" id="KW-1185">Reference proteome</keyword>
<keyword evidence="2" id="KW-1003">Cell membrane</keyword>
<organism evidence="7 8">
    <name type="scientific">Novosphingobium jiangmenense</name>
    <dbReference type="NCBI Taxonomy" id="2791981"/>
    <lineage>
        <taxon>Bacteria</taxon>
        <taxon>Pseudomonadati</taxon>
        <taxon>Pseudomonadota</taxon>
        <taxon>Alphaproteobacteria</taxon>
        <taxon>Sphingomonadales</taxon>
        <taxon>Sphingomonadaceae</taxon>
        <taxon>Novosphingobium</taxon>
    </lineage>
</organism>
<keyword evidence="3 6" id="KW-0812">Transmembrane</keyword>
<feature type="transmembrane region" description="Helical" evidence="6">
    <location>
        <begin position="85"/>
        <end position="108"/>
    </location>
</feature>
<reference evidence="7 8" key="1">
    <citation type="submission" date="2020-11" db="EMBL/GenBank/DDBJ databases">
        <title>The genome sequence of Novosphingobium sp. 1Y9A.</title>
        <authorList>
            <person name="Liu Y."/>
        </authorList>
    </citation>
    <scope>NUCLEOTIDE SEQUENCE [LARGE SCALE GENOMIC DNA]</scope>
    <source>
        <strain evidence="7 8">1Y9A</strain>
    </source>
</reference>
<evidence type="ECO:0000256" key="4">
    <source>
        <dbReference type="ARBA" id="ARBA00022989"/>
    </source>
</evidence>
<proteinExistence type="predicted"/>
<feature type="transmembrane region" description="Helical" evidence="6">
    <location>
        <begin position="7"/>
        <end position="30"/>
    </location>
</feature>
<dbReference type="PANTHER" id="PTHR30250:SF11">
    <property type="entry name" value="O-ANTIGEN TRANSPORTER-RELATED"/>
    <property type="match status" value="1"/>
</dbReference>
<evidence type="ECO:0000256" key="5">
    <source>
        <dbReference type="ARBA" id="ARBA00023136"/>
    </source>
</evidence>
<name>A0ABS0HBJ2_9SPHN</name>
<feature type="transmembrane region" description="Helical" evidence="6">
    <location>
        <begin position="295"/>
        <end position="315"/>
    </location>
</feature>
<evidence type="ECO:0000313" key="7">
    <source>
        <dbReference type="EMBL" id="MBF9149657.1"/>
    </source>
</evidence>
<evidence type="ECO:0000256" key="3">
    <source>
        <dbReference type="ARBA" id="ARBA00022692"/>
    </source>
</evidence>
<feature type="transmembrane region" description="Helical" evidence="6">
    <location>
        <begin position="252"/>
        <end position="274"/>
    </location>
</feature>
<feature type="transmembrane region" description="Helical" evidence="6">
    <location>
        <begin position="180"/>
        <end position="202"/>
    </location>
</feature>
<protein>
    <submittedName>
        <fullName evidence="7">Polysaccharide biosynthesis C-terminal domain-containing protein</fullName>
    </submittedName>
</protein>
<sequence length="448" mass="46728">MSLRSELLRTLAGSTGVYLFGTAMGFLVGIQLARGLGVAGYGLYGSAMAAANLGATVASGGLQLHATREVAASLARKEPETAARLIGWSLRNVLVLGAAASISVGGYVLSGQGAETGLGLWAMFLTLLMSLIALAGAIVRGTEAVVIGQAMDVAIRPAAQSGLLLIAILGSGTIDPGLALALSCLAIIFALPFGWPAISRVWTKSPIRIASEEQRAWRRASATMGLTTIIRATEAALPLIILGAISTMEEAGIFRVATAVAVFSMFGVNIISAIAPQSAVRLYATGEMEKLRSLVAMYCFIMVIPSALLIPVLWIDGEAILTLLFGKEFSPATGPLLIVLFSSLIVGLGGMGTTLLHVSNNEKTVTTTSFVALIAVVLVSLVLIRRYGAYGAATSVLIGSFIRVGSQTIAARNLTGIDPSFFASILNIARHLRAKRLLIHPGKPREQE</sequence>
<feature type="transmembrane region" description="Helical" evidence="6">
    <location>
        <begin position="42"/>
        <end position="64"/>
    </location>
</feature>
<feature type="transmembrane region" description="Helical" evidence="6">
    <location>
        <begin position="370"/>
        <end position="389"/>
    </location>
</feature>